<evidence type="ECO:0000259" key="1">
    <source>
        <dbReference type="Pfam" id="PF19077"/>
    </source>
</evidence>
<dbReference type="AlphaFoldDB" id="A0A1V2UN90"/>
<evidence type="ECO:0000313" key="3">
    <source>
        <dbReference type="Proteomes" id="UP000189376"/>
    </source>
</evidence>
<dbReference type="Gene3D" id="3.30.420.430">
    <property type="match status" value="1"/>
</dbReference>
<gene>
    <name evidence="2" type="ORF">AC058_20460</name>
</gene>
<evidence type="ECO:0000313" key="2">
    <source>
        <dbReference type="EMBL" id="ONN48158.1"/>
    </source>
</evidence>
<dbReference type="Proteomes" id="UP000189376">
    <property type="component" value="Unassembled WGS sequence"/>
</dbReference>
<proteinExistence type="predicted"/>
<dbReference type="InterPro" id="IPR044016">
    <property type="entry name" value="Big_13"/>
</dbReference>
<dbReference type="EMBL" id="LFZS01000072">
    <property type="protein sequence ID" value="ONN48158.1"/>
    <property type="molecule type" value="Genomic_DNA"/>
</dbReference>
<protein>
    <recommendedName>
        <fullName evidence="1">Bacterial Ig-like domain-containing protein</fullName>
    </recommendedName>
</protein>
<feature type="non-terminal residue" evidence="2">
    <location>
        <position position="68"/>
    </location>
</feature>
<dbReference type="InterPro" id="IPR018247">
    <property type="entry name" value="EF_Hand_1_Ca_BS"/>
</dbReference>
<accession>A0A1V2UN90</accession>
<dbReference type="Pfam" id="PF19077">
    <property type="entry name" value="Big_13"/>
    <property type="match status" value="1"/>
</dbReference>
<feature type="domain" description="Bacterial Ig-like" evidence="1">
    <location>
        <begin position="1"/>
        <end position="42"/>
    </location>
</feature>
<feature type="non-terminal residue" evidence="2">
    <location>
        <position position="1"/>
    </location>
</feature>
<reference evidence="2 3" key="1">
    <citation type="submission" date="2015-07" db="EMBL/GenBank/DDBJ databases">
        <title>Acinetobacter yuneri, a novel member of Acinetobacter calcoaceticus-Acinetobacter baumannii complex isolated from clinical specimen.</title>
        <authorList>
            <person name="Yu Y."/>
        </authorList>
    </citation>
    <scope>NUCLEOTIDE SEQUENCE [LARGE SCALE GENOMIC DNA]</scope>
    <source>
        <strain evidence="2 3">A362</strain>
    </source>
</reference>
<sequence length="68" mass="6783">GTWTLADNTLPALTDGPHTITVTATDPAGNVGTDSAVLTIDTIPANLLGAITVPDDLNGDGIINASEL</sequence>
<dbReference type="RefSeq" id="WP_227520118.1">
    <property type="nucleotide sequence ID" value="NZ_LFZS01000072.1"/>
</dbReference>
<dbReference type="PROSITE" id="PS00018">
    <property type="entry name" value="EF_HAND_1"/>
    <property type="match status" value="1"/>
</dbReference>
<organism evidence="2 3">
    <name type="scientific">Acinetobacter genomosp. 33YU</name>
    <dbReference type="NCBI Taxonomy" id="1675530"/>
    <lineage>
        <taxon>Bacteria</taxon>
        <taxon>Pseudomonadati</taxon>
        <taxon>Pseudomonadota</taxon>
        <taxon>Gammaproteobacteria</taxon>
        <taxon>Moraxellales</taxon>
        <taxon>Moraxellaceae</taxon>
        <taxon>Acinetobacter</taxon>
    </lineage>
</organism>
<name>A0A1V2UN90_9GAMM</name>
<keyword evidence="3" id="KW-1185">Reference proteome</keyword>
<comment type="caution">
    <text evidence="2">The sequence shown here is derived from an EMBL/GenBank/DDBJ whole genome shotgun (WGS) entry which is preliminary data.</text>
</comment>